<protein>
    <recommendedName>
        <fullName evidence="1">Oxidoreductase FAD/NAD(P)-binding domain-containing protein</fullName>
    </recommendedName>
</protein>
<keyword evidence="3" id="KW-1185">Reference proteome</keyword>
<dbReference type="GO" id="GO:0016491">
    <property type="term" value="F:oxidoreductase activity"/>
    <property type="evidence" value="ECO:0007669"/>
    <property type="project" value="InterPro"/>
</dbReference>
<dbReference type="Pfam" id="PF00175">
    <property type="entry name" value="NAD_binding_1"/>
    <property type="match status" value="1"/>
</dbReference>
<evidence type="ECO:0000313" key="3">
    <source>
        <dbReference type="Proteomes" id="UP001224775"/>
    </source>
</evidence>
<accession>A0AAD9DFM2</accession>
<dbReference type="InterPro" id="IPR039261">
    <property type="entry name" value="FNR_nucleotide-bd"/>
</dbReference>
<dbReference type="EMBL" id="JATAAI010000007">
    <property type="protein sequence ID" value="KAK1744419.1"/>
    <property type="molecule type" value="Genomic_DNA"/>
</dbReference>
<gene>
    <name evidence="2" type="ORF">QTG54_004952</name>
</gene>
<organism evidence="2 3">
    <name type="scientific">Skeletonema marinoi</name>
    <dbReference type="NCBI Taxonomy" id="267567"/>
    <lineage>
        <taxon>Eukaryota</taxon>
        <taxon>Sar</taxon>
        <taxon>Stramenopiles</taxon>
        <taxon>Ochrophyta</taxon>
        <taxon>Bacillariophyta</taxon>
        <taxon>Coscinodiscophyceae</taxon>
        <taxon>Thalassiosirophycidae</taxon>
        <taxon>Thalassiosirales</taxon>
        <taxon>Skeletonemataceae</taxon>
        <taxon>Skeletonema</taxon>
        <taxon>Skeletonema marinoi-dohrnii complex</taxon>
    </lineage>
</organism>
<sequence length="71" mass="7770">MCQDLPIGGTIKFKHIEFNVKIPAPFTHKKIGMIAGGTGITPMIQALHAILGRERSLNKVNRGGIFALWKS</sequence>
<evidence type="ECO:0000313" key="2">
    <source>
        <dbReference type="EMBL" id="KAK1744419.1"/>
    </source>
</evidence>
<dbReference type="AlphaFoldDB" id="A0AAD9DFM2"/>
<reference evidence="2" key="1">
    <citation type="submission" date="2023-06" db="EMBL/GenBank/DDBJ databases">
        <title>Survivors Of The Sea: Transcriptome response of Skeletonema marinoi to long-term dormancy.</title>
        <authorList>
            <person name="Pinder M.I.M."/>
            <person name="Kourtchenko O."/>
            <person name="Robertson E.K."/>
            <person name="Larsson T."/>
            <person name="Maumus F."/>
            <person name="Osuna-Cruz C.M."/>
            <person name="Vancaester E."/>
            <person name="Stenow R."/>
            <person name="Vandepoele K."/>
            <person name="Ploug H."/>
            <person name="Bruchert V."/>
            <person name="Godhe A."/>
            <person name="Topel M."/>
        </authorList>
    </citation>
    <scope>NUCLEOTIDE SEQUENCE</scope>
    <source>
        <strain evidence="2">R05AC</strain>
    </source>
</reference>
<dbReference type="SUPFAM" id="SSF52343">
    <property type="entry name" value="Ferredoxin reductase-like, C-terminal NADP-linked domain"/>
    <property type="match status" value="1"/>
</dbReference>
<comment type="caution">
    <text evidence="2">The sequence shown here is derived from an EMBL/GenBank/DDBJ whole genome shotgun (WGS) entry which is preliminary data.</text>
</comment>
<name>A0AAD9DFM2_9STRA</name>
<dbReference type="Proteomes" id="UP001224775">
    <property type="component" value="Unassembled WGS sequence"/>
</dbReference>
<proteinExistence type="predicted"/>
<evidence type="ECO:0000259" key="1">
    <source>
        <dbReference type="Pfam" id="PF00175"/>
    </source>
</evidence>
<dbReference type="InterPro" id="IPR001433">
    <property type="entry name" value="OxRdtase_FAD/NAD-bd"/>
</dbReference>
<feature type="domain" description="Oxidoreductase FAD/NAD(P)-binding" evidence="1">
    <location>
        <begin position="33"/>
        <end position="53"/>
    </location>
</feature>
<dbReference type="Gene3D" id="3.40.50.80">
    <property type="entry name" value="Nucleotide-binding domain of ferredoxin-NADP reductase (FNR) module"/>
    <property type="match status" value="1"/>
</dbReference>